<accession>A0A2M9BAB3</accession>
<sequence length="86" mass="9680">MNILHRFLATATWVQIFISPFILGLVLGALSWYYLPEWWGLGLGILGALLGGGAGIWLAEKARRSTGTIEFMSRTRSHPELRHEEK</sequence>
<protein>
    <submittedName>
        <fullName evidence="2">Uncharacterized protein</fullName>
    </submittedName>
</protein>
<comment type="caution">
    <text evidence="2">The sequence shown here is derived from an EMBL/GenBank/DDBJ whole genome shotgun (WGS) entry which is preliminary data.</text>
</comment>
<dbReference type="RefSeq" id="WP_100337481.1">
    <property type="nucleotide sequence ID" value="NZ_PGFA01000002.1"/>
</dbReference>
<dbReference type="OrthoDB" id="9972571at2"/>
<keyword evidence="1" id="KW-0812">Transmembrane</keyword>
<dbReference type="EMBL" id="PGFA01000002">
    <property type="protein sequence ID" value="PJJ54883.1"/>
    <property type="molecule type" value="Genomic_DNA"/>
</dbReference>
<feature type="transmembrane region" description="Helical" evidence="1">
    <location>
        <begin position="38"/>
        <end position="59"/>
    </location>
</feature>
<organism evidence="2 3">
    <name type="scientific">Hymenobacter chitinivorans DSM 11115</name>
    <dbReference type="NCBI Taxonomy" id="1121954"/>
    <lineage>
        <taxon>Bacteria</taxon>
        <taxon>Pseudomonadati</taxon>
        <taxon>Bacteroidota</taxon>
        <taxon>Cytophagia</taxon>
        <taxon>Cytophagales</taxon>
        <taxon>Hymenobacteraceae</taxon>
        <taxon>Hymenobacter</taxon>
    </lineage>
</organism>
<keyword evidence="1" id="KW-0472">Membrane</keyword>
<evidence type="ECO:0000256" key="1">
    <source>
        <dbReference type="SAM" id="Phobius"/>
    </source>
</evidence>
<keyword evidence="1" id="KW-1133">Transmembrane helix</keyword>
<name>A0A2M9BAB3_9BACT</name>
<feature type="transmembrane region" description="Helical" evidence="1">
    <location>
        <begin position="7"/>
        <end position="32"/>
    </location>
</feature>
<evidence type="ECO:0000313" key="3">
    <source>
        <dbReference type="Proteomes" id="UP000228535"/>
    </source>
</evidence>
<dbReference type="AlphaFoldDB" id="A0A2M9BAB3"/>
<proteinExistence type="predicted"/>
<evidence type="ECO:0000313" key="2">
    <source>
        <dbReference type="EMBL" id="PJJ54883.1"/>
    </source>
</evidence>
<reference evidence="2 3" key="1">
    <citation type="submission" date="2017-11" db="EMBL/GenBank/DDBJ databases">
        <title>Genomic Encyclopedia of Archaeal and Bacterial Type Strains, Phase II (KMG-II): From Individual Species to Whole Genera.</title>
        <authorList>
            <person name="Goeker M."/>
        </authorList>
    </citation>
    <scope>NUCLEOTIDE SEQUENCE [LARGE SCALE GENOMIC DNA]</scope>
    <source>
        <strain evidence="2 3">DSM 11115</strain>
    </source>
</reference>
<gene>
    <name evidence="2" type="ORF">CLV45_3229</name>
</gene>
<keyword evidence="3" id="KW-1185">Reference proteome</keyword>
<dbReference type="Proteomes" id="UP000228535">
    <property type="component" value="Unassembled WGS sequence"/>
</dbReference>